<sequence length="113" mass="12761">MTGFNIRNQSDVVGLQVFVSKYTNGSDEWYQVPNDFTSAGQYHWDRNGWEIVAFKDPATGVRRGWTLESSAAPKLRRLGEILVRIAFGGVVDLQIQRTNSKAVLIERTPVSKF</sequence>
<evidence type="ECO:0000313" key="2">
    <source>
        <dbReference type="Proteomes" id="UP000467700"/>
    </source>
</evidence>
<dbReference type="EMBL" id="CACVBS010000044">
    <property type="protein sequence ID" value="CAA7264401.1"/>
    <property type="molecule type" value="Genomic_DNA"/>
</dbReference>
<dbReference type="AlphaFoldDB" id="A0A8S0XRY8"/>
<evidence type="ECO:0000313" key="1">
    <source>
        <dbReference type="EMBL" id="CAA7264401.1"/>
    </source>
</evidence>
<reference evidence="1 2" key="1">
    <citation type="submission" date="2020-01" db="EMBL/GenBank/DDBJ databases">
        <authorList>
            <person name="Gupta K D."/>
        </authorList>
    </citation>
    <scope>NUCLEOTIDE SEQUENCE [LARGE SCALE GENOMIC DNA]</scope>
</reference>
<protein>
    <submittedName>
        <fullName evidence="1">Uncharacterized protein</fullName>
    </submittedName>
</protein>
<comment type="caution">
    <text evidence="1">The sequence shown here is derived from an EMBL/GenBank/DDBJ whole genome shotgun (WGS) entry which is preliminary data.</text>
</comment>
<organism evidence="1 2">
    <name type="scientific">Cyclocybe aegerita</name>
    <name type="common">Black poplar mushroom</name>
    <name type="synonym">Agrocybe aegerita</name>
    <dbReference type="NCBI Taxonomy" id="1973307"/>
    <lineage>
        <taxon>Eukaryota</taxon>
        <taxon>Fungi</taxon>
        <taxon>Dikarya</taxon>
        <taxon>Basidiomycota</taxon>
        <taxon>Agaricomycotina</taxon>
        <taxon>Agaricomycetes</taxon>
        <taxon>Agaricomycetidae</taxon>
        <taxon>Agaricales</taxon>
        <taxon>Agaricineae</taxon>
        <taxon>Bolbitiaceae</taxon>
        <taxon>Cyclocybe</taxon>
    </lineage>
</organism>
<dbReference type="Proteomes" id="UP000467700">
    <property type="component" value="Unassembled WGS sequence"/>
</dbReference>
<accession>A0A8S0XRY8</accession>
<keyword evidence="2" id="KW-1185">Reference proteome</keyword>
<gene>
    <name evidence="1" type="ORF">AAE3_LOCUS6574</name>
</gene>
<proteinExistence type="predicted"/>
<dbReference type="OrthoDB" id="2940489at2759"/>
<name>A0A8S0XRY8_CYCAE</name>